<dbReference type="PATRIC" id="fig|857265.3.peg.3544"/>
<dbReference type="PANTHER" id="PTHR36152:SF5">
    <property type="entry name" value="PROTEIN HCP1"/>
    <property type="match status" value="1"/>
</dbReference>
<comment type="caution">
    <text evidence="1">The sequence shown here is derived from an EMBL/GenBank/DDBJ whole genome shotgun (WGS) entry which is preliminary data.</text>
</comment>
<dbReference type="Proteomes" id="UP000037939">
    <property type="component" value="Unassembled WGS sequence"/>
</dbReference>
<organism evidence="1 2">
    <name type="scientific">Amantichitinum ursilacus</name>
    <dbReference type="NCBI Taxonomy" id="857265"/>
    <lineage>
        <taxon>Bacteria</taxon>
        <taxon>Pseudomonadati</taxon>
        <taxon>Pseudomonadota</taxon>
        <taxon>Betaproteobacteria</taxon>
        <taxon>Neisseriales</taxon>
        <taxon>Chitinibacteraceae</taxon>
        <taxon>Amantichitinum</taxon>
    </lineage>
</organism>
<dbReference type="InterPro" id="IPR036624">
    <property type="entry name" value="Hcp1-lik_sf"/>
</dbReference>
<dbReference type="Gene3D" id="2.30.110.20">
    <property type="entry name" value="Hcp1-like"/>
    <property type="match status" value="1"/>
</dbReference>
<dbReference type="Pfam" id="PF05638">
    <property type="entry name" value="T6SS_HCP"/>
    <property type="match status" value="1"/>
</dbReference>
<dbReference type="InterPro" id="IPR053165">
    <property type="entry name" value="HSI-I_assembly_Hcp1"/>
</dbReference>
<evidence type="ECO:0000313" key="2">
    <source>
        <dbReference type="Proteomes" id="UP000037939"/>
    </source>
</evidence>
<dbReference type="PANTHER" id="PTHR36152">
    <property type="entry name" value="CYTOPLASMIC PROTEIN-RELATED"/>
    <property type="match status" value="1"/>
</dbReference>
<dbReference type="OrthoDB" id="5066999at2"/>
<protein>
    <submittedName>
        <fullName evidence="1">Major exported protein</fullName>
    </submittedName>
</protein>
<dbReference type="NCBIfam" id="TIGR03344">
    <property type="entry name" value="VI_effect_Hcp1"/>
    <property type="match status" value="1"/>
</dbReference>
<dbReference type="RefSeq" id="WP_053939067.1">
    <property type="nucleotide sequence ID" value="NZ_LAQT01000029.1"/>
</dbReference>
<sequence length="166" mass="17701">MAFDAFLKIDGIPGESTDDKHKEWIEIKSFNHNLEQPASATASSSGGATAERVNHDTFDIVHLLDKSSPKIAEACCTGKHISSVTLELCRAGGDKVKYLEVKLEQVVVSKVATNGTTAGADGFPTEAVSFSYGKIKWTYSQQQRADGSAGGNVSAGWDLTANKTYA</sequence>
<dbReference type="InterPro" id="IPR008514">
    <property type="entry name" value="T6SS_Hcp"/>
</dbReference>
<dbReference type="SUPFAM" id="SSF141452">
    <property type="entry name" value="Hcp1-like"/>
    <property type="match status" value="1"/>
</dbReference>
<gene>
    <name evidence="1" type="primary">hcpA_2</name>
    <name evidence="1" type="ORF">WG78_17300</name>
</gene>
<dbReference type="EMBL" id="LAQT01000029">
    <property type="protein sequence ID" value="KPC50386.1"/>
    <property type="molecule type" value="Genomic_DNA"/>
</dbReference>
<reference evidence="1 2" key="1">
    <citation type="submission" date="2015-07" db="EMBL/GenBank/DDBJ databases">
        <title>Draft genome sequence of the Amantichitinum ursilacus IGB-41, a new chitin-degrading bacterium.</title>
        <authorList>
            <person name="Kirstahler P."/>
            <person name="Guenther M."/>
            <person name="Grumaz C."/>
            <person name="Rupp S."/>
            <person name="Zibek S."/>
            <person name="Sohn K."/>
        </authorList>
    </citation>
    <scope>NUCLEOTIDE SEQUENCE [LARGE SCALE GENOMIC DNA]</scope>
    <source>
        <strain evidence="1 2">IGB-41</strain>
    </source>
</reference>
<name>A0A0N0GLU4_9NEIS</name>
<evidence type="ECO:0000313" key="1">
    <source>
        <dbReference type="EMBL" id="KPC50386.1"/>
    </source>
</evidence>
<dbReference type="STRING" id="857265.WG78_17300"/>
<dbReference type="AlphaFoldDB" id="A0A0N0GLU4"/>
<keyword evidence="2" id="KW-1185">Reference proteome</keyword>
<accession>A0A0N0GLU4</accession>
<proteinExistence type="predicted"/>